<gene>
    <name evidence="2" type="ORF">BS50DRAFT_580242</name>
</gene>
<accession>A0A2T2N0X1</accession>
<evidence type="ECO:0000313" key="3">
    <source>
        <dbReference type="Proteomes" id="UP000240883"/>
    </source>
</evidence>
<feature type="transmembrane region" description="Helical" evidence="1">
    <location>
        <begin position="201"/>
        <end position="221"/>
    </location>
</feature>
<dbReference type="EMBL" id="KZ678167">
    <property type="protein sequence ID" value="PSN59067.1"/>
    <property type="molecule type" value="Genomic_DNA"/>
</dbReference>
<name>A0A2T2N0X1_CORCC</name>
<feature type="transmembrane region" description="Helical" evidence="1">
    <location>
        <begin position="140"/>
        <end position="164"/>
    </location>
</feature>
<sequence>MAEIRQSNDCDPALGDSSSGYVPFYVNIASVAIFWWAAPIIFNLKKPFCIPKAIVWSTIRACQPGLVAVVAIRSSLNHNERINYYYNGSPVHGASEHGIGWGGTLFHLIFDALTIYPAASLWSDRKLCDDTTWQSIAPSYWFYPTVPSALMGIYIIFTSNFILLGKKATEMSMYIVVIAVGIGLFLYPILISDDTTKALKIFPSFVAYMFMTQCLALRPSSSRKHDKYVTFHYGFWAGLYSTFARALPIFVSIWIDGLYKLPPWAQGNRIFALVYLSVGILCAFIHCCGLFMKGNPKEHYNKRKEENSATSVLV</sequence>
<keyword evidence="1" id="KW-1133">Transmembrane helix</keyword>
<dbReference type="Proteomes" id="UP000240883">
    <property type="component" value="Unassembled WGS sequence"/>
</dbReference>
<feature type="transmembrane region" description="Helical" evidence="1">
    <location>
        <begin position="233"/>
        <end position="255"/>
    </location>
</feature>
<evidence type="ECO:0000313" key="2">
    <source>
        <dbReference type="EMBL" id="PSN59067.1"/>
    </source>
</evidence>
<keyword evidence="1" id="KW-0472">Membrane</keyword>
<evidence type="ECO:0000256" key="1">
    <source>
        <dbReference type="SAM" id="Phobius"/>
    </source>
</evidence>
<feature type="transmembrane region" description="Helical" evidence="1">
    <location>
        <begin position="270"/>
        <end position="292"/>
    </location>
</feature>
<reference evidence="2 3" key="1">
    <citation type="journal article" date="2018" name="Front. Microbiol.">
        <title>Genome-Wide Analysis of Corynespora cassiicola Leaf Fall Disease Putative Effectors.</title>
        <authorList>
            <person name="Lopez D."/>
            <person name="Ribeiro S."/>
            <person name="Label P."/>
            <person name="Fumanal B."/>
            <person name="Venisse J.S."/>
            <person name="Kohler A."/>
            <person name="de Oliveira R.R."/>
            <person name="Labutti K."/>
            <person name="Lipzen A."/>
            <person name="Lail K."/>
            <person name="Bauer D."/>
            <person name="Ohm R.A."/>
            <person name="Barry K.W."/>
            <person name="Spatafora J."/>
            <person name="Grigoriev I.V."/>
            <person name="Martin F.M."/>
            <person name="Pujade-Renaud V."/>
        </authorList>
    </citation>
    <scope>NUCLEOTIDE SEQUENCE [LARGE SCALE GENOMIC DNA]</scope>
    <source>
        <strain evidence="2 3">Philippines</strain>
    </source>
</reference>
<feature type="transmembrane region" description="Helical" evidence="1">
    <location>
        <begin position="171"/>
        <end position="189"/>
    </location>
</feature>
<keyword evidence="3" id="KW-1185">Reference proteome</keyword>
<dbReference type="OrthoDB" id="4225064at2759"/>
<feature type="transmembrane region" description="Helical" evidence="1">
    <location>
        <begin position="24"/>
        <end position="44"/>
    </location>
</feature>
<dbReference type="AlphaFoldDB" id="A0A2T2N0X1"/>
<proteinExistence type="predicted"/>
<organism evidence="2 3">
    <name type="scientific">Corynespora cassiicola Philippines</name>
    <dbReference type="NCBI Taxonomy" id="1448308"/>
    <lineage>
        <taxon>Eukaryota</taxon>
        <taxon>Fungi</taxon>
        <taxon>Dikarya</taxon>
        <taxon>Ascomycota</taxon>
        <taxon>Pezizomycotina</taxon>
        <taxon>Dothideomycetes</taxon>
        <taxon>Pleosporomycetidae</taxon>
        <taxon>Pleosporales</taxon>
        <taxon>Corynesporascaceae</taxon>
        <taxon>Corynespora</taxon>
    </lineage>
</organism>
<feature type="transmembrane region" description="Helical" evidence="1">
    <location>
        <begin position="99"/>
        <end position="120"/>
    </location>
</feature>
<protein>
    <submittedName>
        <fullName evidence="2">Uncharacterized protein</fullName>
    </submittedName>
</protein>
<keyword evidence="1" id="KW-0812">Transmembrane</keyword>